<evidence type="ECO:0000313" key="3">
    <source>
        <dbReference type="EMBL" id="MBP0496525.1"/>
    </source>
</evidence>
<dbReference type="PIRSF" id="PIRSF017082">
    <property type="entry name" value="YflP"/>
    <property type="match status" value="1"/>
</dbReference>
<evidence type="ECO:0000313" key="4">
    <source>
        <dbReference type="Proteomes" id="UP000677537"/>
    </source>
</evidence>
<dbReference type="Gene3D" id="3.40.190.150">
    <property type="entry name" value="Bordetella uptake gene, domain 1"/>
    <property type="match status" value="1"/>
</dbReference>
<dbReference type="EMBL" id="JAGIZA010000045">
    <property type="protein sequence ID" value="MBP0496525.1"/>
    <property type="molecule type" value="Genomic_DNA"/>
</dbReference>
<dbReference type="Pfam" id="PF03401">
    <property type="entry name" value="TctC"/>
    <property type="match status" value="1"/>
</dbReference>
<dbReference type="Proteomes" id="UP000677537">
    <property type="component" value="Unassembled WGS sequence"/>
</dbReference>
<dbReference type="InterPro" id="IPR042100">
    <property type="entry name" value="Bug_dom1"/>
</dbReference>
<organism evidence="3 4">
    <name type="scientific">Roseomonas indoligenes</name>
    <dbReference type="NCBI Taxonomy" id="2820811"/>
    <lineage>
        <taxon>Bacteria</taxon>
        <taxon>Pseudomonadati</taxon>
        <taxon>Pseudomonadota</taxon>
        <taxon>Alphaproteobacteria</taxon>
        <taxon>Acetobacterales</taxon>
        <taxon>Roseomonadaceae</taxon>
        <taxon>Roseomonas</taxon>
    </lineage>
</organism>
<gene>
    <name evidence="3" type="ORF">J5Y10_27350</name>
</gene>
<sequence length="345" mass="36337">MIVFTRRTVLTATLATAAPATLARPALAQGFSGRPVTLVVPWAPGGGTDVVARAVAPILSERLGTTVTVYNRPGGNGVVGHMAVRSAPPDGTTVGLIVPNLLTAPLFAPSPLTWQDLQPIALLNVDPGAITVARNAPWKDLVALAADARARPEAVRVANSGAGGTWHLVALEFERIAGAKLTHVVYAGAAPGLQDLAAGNIEATAFSAVEARGQIEGGVARILAVTAKDRLPAFPDAPTAIEQGFDIDVVTWRGLAAPPGTPEPVLARWRDAVRAAATDPRFISFMAQQSFGIRYLDTAEFTALIRDEDARYRRYFQGKGAMHRRVPERHARLPAMLVPVGPIGT</sequence>
<comment type="caution">
    <text evidence="3">The sequence shown here is derived from an EMBL/GenBank/DDBJ whole genome shotgun (WGS) entry which is preliminary data.</text>
</comment>
<dbReference type="CDD" id="cd07012">
    <property type="entry name" value="PBP2_Bug_TTT"/>
    <property type="match status" value="1"/>
</dbReference>
<keyword evidence="4" id="KW-1185">Reference proteome</keyword>
<dbReference type="AlphaFoldDB" id="A0A940S929"/>
<dbReference type="InterPro" id="IPR005064">
    <property type="entry name" value="BUG"/>
</dbReference>
<evidence type="ECO:0000256" key="2">
    <source>
        <dbReference type="SAM" id="SignalP"/>
    </source>
</evidence>
<protein>
    <submittedName>
        <fullName evidence="3">Tripartite tricarboxylate transporter substrate binding protein</fullName>
    </submittedName>
</protein>
<name>A0A940S929_9PROT</name>
<dbReference type="Gene3D" id="3.40.190.10">
    <property type="entry name" value="Periplasmic binding protein-like II"/>
    <property type="match status" value="1"/>
</dbReference>
<reference evidence="3" key="1">
    <citation type="submission" date="2021-03" db="EMBL/GenBank/DDBJ databases">
        <authorList>
            <person name="So Y."/>
        </authorList>
    </citation>
    <scope>NUCLEOTIDE SEQUENCE</scope>
    <source>
        <strain evidence="3">SG15</strain>
    </source>
</reference>
<dbReference type="SUPFAM" id="SSF53850">
    <property type="entry name" value="Periplasmic binding protein-like II"/>
    <property type="match status" value="1"/>
</dbReference>
<feature type="chain" id="PRO_5038119773" evidence="2">
    <location>
        <begin position="29"/>
        <end position="345"/>
    </location>
</feature>
<proteinExistence type="inferred from homology"/>
<dbReference type="PANTHER" id="PTHR42928">
    <property type="entry name" value="TRICARBOXYLATE-BINDING PROTEIN"/>
    <property type="match status" value="1"/>
</dbReference>
<feature type="signal peptide" evidence="2">
    <location>
        <begin position="1"/>
        <end position="28"/>
    </location>
</feature>
<keyword evidence="2" id="KW-0732">Signal</keyword>
<dbReference type="RefSeq" id="WP_209377312.1">
    <property type="nucleotide sequence ID" value="NZ_JAGIZA010000045.1"/>
</dbReference>
<accession>A0A940S929</accession>
<dbReference type="InterPro" id="IPR006311">
    <property type="entry name" value="TAT_signal"/>
</dbReference>
<dbReference type="PANTHER" id="PTHR42928:SF5">
    <property type="entry name" value="BLR1237 PROTEIN"/>
    <property type="match status" value="1"/>
</dbReference>
<evidence type="ECO:0000256" key="1">
    <source>
        <dbReference type="ARBA" id="ARBA00006987"/>
    </source>
</evidence>
<comment type="similarity">
    <text evidence="1">Belongs to the UPF0065 (bug) family.</text>
</comment>
<dbReference type="PROSITE" id="PS51318">
    <property type="entry name" value="TAT"/>
    <property type="match status" value="1"/>
</dbReference>